<proteinExistence type="inferred from homology"/>
<dbReference type="PANTHER" id="PTHR23102">
    <property type="entry name" value="CLEAVAGE AND POLYADENYLATION SPECIFICITY FACTOR SUBUNIT 4-RELATED"/>
    <property type="match status" value="1"/>
</dbReference>
<dbReference type="InterPro" id="IPR036855">
    <property type="entry name" value="Znf_CCCH_sf"/>
</dbReference>
<dbReference type="GO" id="GO:0031124">
    <property type="term" value="P:mRNA 3'-end processing"/>
    <property type="evidence" value="ECO:0007669"/>
    <property type="project" value="UniProtKB-UniRule"/>
</dbReference>
<evidence type="ECO:0000256" key="6">
    <source>
        <dbReference type="PROSITE-ProRule" id="PRU00723"/>
    </source>
</evidence>
<feature type="zinc finger region" description="C3H1-type" evidence="6">
    <location>
        <begin position="35"/>
        <end position="62"/>
    </location>
</feature>
<feature type="domain" description="C3H1-type" evidence="8">
    <location>
        <begin position="120"/>
        <end position="142"/>
    </location>
</feature>
<feature type="domain" description="C3H1-type" evidence="8">
    <location>
        <begin position="35"/>
        <end position="62"/>
    </location>
</feature>
<feature type="zinc finger region" description="C3H1-type" evidence="6">
    <location>
        <begin position="91"/>
        <end position="118"/>
    </location>
</feature>
<dbReference type="OrthoDB" id="1914176at2759"/>
<reference evidence="9" key="1">
    <citation type="submission" date="2025-08" db="UniProtKB">
        <authorList>
            <consortium name="RefSeq"/>
        </authorList>
    </citation>
    <scope>IDENTIFICATION</scope>
    <source>
        <tissue evidence="9">Leukocyte</tissue>
    </source>
</reference>
<feature type="zinc finger region" description="C3H1-type" evidence="6">
    <location>
        <begin position="63"/>
        <end position="90"/>
    </location>
</feature>
<evidence type="ECO:0000256" key="2">
    <source>
        <dbReference type="ARBA" id="ARBA00022737"/>
    </source>
</evidence>
<dbReference type="FunFam" id="4.10.1000.10:FF:000058">
    <property type="entry name" value="putative cleavage and polyadenylation specificity factor subunit 4-like protein"/>
    <property type="match status" value="1"/>
</dbReference>
<dbReference type="AlphaFoldDB" id="A0A8B7UF36"/>
<sequence>MQEVIAGLEHFTFAFEQDVELQTGTGLLPFQGMDKSGSAVCNFFAKGLCEKGKLCPLRHERGEKSVVCKHWLRGLCDCSNRECSFRHEKPAFKSQDCPWYDQGFCKEGPLCKYRHVRQTVCLNYFTGFCPEGPKCQFAHPKMHLVFHPSYVKLVSLLSVSAPPPESMAQKHLPCHLSGIKSSLCYSIPVSLLSA</sequence>
<dbReference type="InterPro" id="IPR000571">
    <property type="entry name" value="Znf_CCCH"/>
</dbReference>
<dbReference type="RefSeq" id="XP_020016570.1">
    <property type="nucleotide sequence ID" value="XM_020160981.1"/>
</dbReference>
<name>A0A8B7UF36_CASCN</name>
<dbReference type="SMART" id="SM00356">
    <property type="entry name" value="ZnF_C3H1"/>
    <property type="match status" value="4"/>
</dbReference>
<feature type="domain" description="C3H1-type" evidence="8">
    <location>
        <begin position="63"/>
        <end position="90"/>
    </location>
</feature>
<keyword evidence="4 6" id="KW-0862">Zinc</keyword>
<keyword evidence="7" id="KW-0539">Nucleus</keyword>
<comment type="similarity">
    <text evidence="7">Belongs to the CPSF4/YTH1 family.</text>
</comment>
<dbReference type="GO" id="GO:0005847">
    <property type="term" value="C:mRNA cleavage and polyadenylation specificity factor complex"/>
    <property type="evidence" value="ECO:0007669"/>
    <property type="project" value="UniProtKB-UniRule"/>
</dbReference>
<dbReference type="SUPFAM" id="SSF90229">
    <property type="entry name" value="CCCH zinc finger"/>
    <property type="match status" value="2"/>
</dbReference>
<feature type="zinc finger region" description="C3H1-type" evidence="6">
    <location>
        <begin position="120"/>
        <end position="142"/>
    </location>
</feature>
<comment type="subunit">
    <text evidence="7">Component of the cleavage and polyadenylation specificity factor (CPSF) complex.</text>
</comment>
<dbReference type="InterPro" id="IPR045348">
    <property type="entry name" value="CPSF4/Yth1"/>
</dbReference>
<keyword evidence="1 6" id="KW-0479">Metal-binding</keyword>
<evidence type="ECO:0000259" key="8">
    <source>
        <dbReference type="PROSITE" id="PS50103"/>
    </source>
</evidence>
<dbReference type="CTD" id="642843"/>
<feature type="domain" description="C3H1-type" evidence="8">
    <location>
        <begin position="91"/>
        <end position="118"/>
    </location>
</feature>
<evidence type="ECO:0000256" key="7">
    <source>
        <dbReference type="RuleBase" id="RU369008"/>
    </source>
</evidence>
<dbReference type="Pfam" id="PF00642">
    <property type="entry name" value="zf-CCCH"/>
    <property type="match status" value="1"/>
</dbReference>
<evidence type="ECO:0000256" key="1">
    <source>
        <dbReference type="ARBA" id="ARBA00022723"/>
    </source>
</evidence>
<dbReference type="GO" id="GO:0003723">
    <property type="term" value="F:RNA binding"/>
    <property type="evidence" value="ECO:0007669"/>
    <property type="project" value="UniProtKB-UniRule"/>
</dbReference>
<dbReference type="Pfam" id="PF14608">
    <property type="entry name" value="zf-CCCH_2"/>
    <property type="match status" value="1"/>
</dbReference>
<keyword evidence="5 7" id="KW-0694">RNA-binding</keyword>
<dbReference type="PANTHER" id="PTHR23102:SF19">
    <property type="entry name" value="CLEAVAGE AND POLYADENYLATION SPECIFICITY FACTOR SUBUNIT 4-LIKE PROTEIN-RELATED"/>
    <property type="match status" value="1"/>
</dbReference>
<dbReference type="Gene3D" id="4.10.1000.10">
    <property type="entry name" value="Zinc finger, CCCH-type"/>
    <property type="match status" value="2"/>
</dbReference>
<organism evidence="9">
    <name type="scientific">Castor canadensis</name>
    <name type="common">American beaver</name>
    <dbReference type="NCBI Taxonomy" id="51338"/>
    <lineage>
        <taxon>Eukaryota</taxon>
        <taxon>Metazoa</taxon>
        <taxon>Chordata</taxon>
        <taxon>Craniata</taxon>
        <taxon>Vertebrata</taxon>
        <taxon>Euteleostomi</taxon>
        <taxon>Mammalia</taxon>
        <taxon>Eutheria</taxon>
        <taxon>Euarchontoglires</taxon>
        <taxon>Glires</taxon>
        <taxon>Rodentia</taxon>
        <taxon>Castorimorpha</taxon>
        <taxon>Castoridae</taxon>
        <taxon>Castor</taxon>
    </lineage>
</organism>
<accession>A0A8B7UF36</accession>
<protein>
    <recommendedName>
        <fullName evidence="7">Cleavage and polyadenylation specificity factor subunit 4</fullName>
        <shortName evidence="7">CPSF 30 kDa subunit</shortName>
    </recommendedName>
    <alternativeName>
        <fullName evidence="7">Cleavage and polyadenylation specificity factor 30 kDa subunit</fullName>
    </alternativeName>
</protein>
<gene>
    <name evidence="9" type="primary">Cpsf4l</name>
</gene>
<evidence type="ECO:0000256" key="5">
    <source>
        <dbReference type="ARBA" id="ARBA00022884"/>
    </source>
</evidence>
<keyword evidence="3 6" id="KW-0863">Zinc-finger</keyword>
<dbReference type="GO" id="GO:0008270">
    <property type="term" value="F:zinc ion binding"/>
    <property type="evidence" value="ECO:0007669"/>
    <property type="project" value="UniProtKB-KW"/>
</dbReference>
<evidence type="ECO:0000256" key="3">
    <source>
        <dbReference type="ARBA" id="ARBA00022771"/>
    </source>
</evidence>
<dbReference type="KEGG" id="ccan:109684551"/>
<evidence type="ECO:0000313" key="9">
    <source>
        <dbReference type="RefSeq" id="XP_020016570.1"/>
    </source>
</evidence>
<dbReference type="PROSITE" id="PS50103">
    <property type="entry name" value="ZF_C3H1"/>
    <property type="match status" value="4"/>
</dbReference>
<keyword evidence="2 7" id="KW-0677">Repeat</keyword>
<keyword evidence="7" id="KW-0507">mRNA processing</keyword>
<comment type="subcellular location">
    <subcellularLocation>
        <location evidence="7">Nucleus</location>
    </subcellularLocation>
</comment>
<comment type="function">
    <text evidence="7">Component of the cleavage and polyadenylation specificity factor (CPSF) complex that play a key role in pre-mRNA 3'-end formation, recognizing the AAUAAA signal sequence and interacting with poly(A) polymerase and other factors to bring about cleavage and poly(A) addition. CPSF4 binds RNA polymers with a preference for poly(U).</text>
</comment>
<evidence type="ECO:0000256" key="4">
    <source>
        <dbReference type="ARBA" id="ARBA00022833"/>
    </source>
</evidence>